<dbReference type="Proteomes" id="UP000695562">
    <property type="component" value="Unassembled WGS sequence"/>
</dbReference>
<feature type="transmembrane region" description="Helical" evidence="8">
    <location>
        <begin position="178"/>
        <end position="195"/>
    </location>
</feature>
<comment type="caution">
    <text evidence="9">The sequence shown here is derived from an EMBL/GenBank/DDBJ whole genome shotgun (WGS) entry which is preliminary data.</text>
</comment>
<evidence type="ECO:0000256" key="1">
    <source>
        <dbReference type="ARBA" id="ARBA00004141"/>
    </source>
</evidence>
<dbReference type="OrthoDB" id="203513at2759"/>
<comment type="subcellular location">
    <subcellularLocation>
        <location evidence="1">Membrane</location>
        <topology evidence="1">Multi-pass membrane protein</topology>
    </subcellularLocation>
</comment>
<name>A0A8J4USR3_9MYCE</name>
<dbReference type="GO" id="GO:0009234">
    <property type="term" value="P:menaquinone biosynthetic process"/>
    <property type="evidence" value="ECO:0007669"/>
    <property type="project" value="UniProtKB-UniPathway"/>
</dbReference>
<dbReference type="GO" id="GO:0004659">
    <property type="term" value="F:prenyltransferase activity"/>
    <property type="evidence" value="ECO:0007669"/>
    <property type="project" value="InterPro"/>
</dbReference>
<dbReference type="GO" id="GO:0042371">
    <property type="term" value="P:vitamin K biosynthetic process"/>
    <property type="evidence" value="ECO:0007669"/>
    <property type="project" value="TreeGrafter"/>
</dbReference>
<evidence type="ECO:0000256" key="7">
    <source>
        <dbReference type="ARBA" id="ARBA00023136"/>
    </source>
</evidence>
<keyword evidence="4" id="KW-0808">Transferase</keyword>
<dbReference type="InterPro" id="IPR000537">
    <property type="entry name" value="UbiA_prenyltransferase"/>
</dbReference>
<evidence type="ECO:0000256" key="5">
    <source>
        <dbReference type="ARBA" id="ARBA00022692"/>
    </source>
</evidence>
<dbReference type="PANTHER" id="PTHR13929:SF0">
    <property type="entry name" value="UBIA PRENYLTRANSFERASE DOMAIN-CONTAINING PROTEIN 1"/>
    <property type="match status" value="1"/>
</dbReference>
<proteinExistence type="predicted"/>
<feature type="transmembrane region" description="Helical" evidence="8">
    <location>
        <begin position="243"/>
        <end position="260"/>
    </location>
</feature>
<keyword evidence="7 8" id="KW-0472">Membrane</keyword>
<feature type="transmembrane region" description="Helical" evidence="8">
    <location>
        <begin position="272"/>
        <end position="289"/>
    </location>
</feature>
<feature type="transmembrane region" description="Helical" evidence="8">
    <location>
        <begin position="44"/>
        <end position="69"/>
    </location>
</feature>
<dbReference type="EMBL" id="AJWJ01000175">
    <property type="protein sequence ID" value="KAF2073921.1"/>
    <property type="molecule type" value="Genomic_DNA"/>
</dbReference>
<evidence type="ECO:0000256" key="2">
    <source>
        <dbReference type="ARBA" id="ARBA00004863"/>
    </source>
</evidence>
<dbReference type="UniPathway" id="UPA00079"/>
<feature type="transmembrane region" description="Helical" evidence="8">
    <location>
        <begin position="216"/>
        <end position="237"/>
    </location>
</feature>
<accession>A0A8J4USR3</accession>
<keyword evidence="3" id="KW-0474">Menaquinone biosynthesis</keyword>
<dbReference type="InterPro" id="IPR044878">
    <property type="entry name" value="UbiA_sf"/>
</dbReference>
<evidence type="ECO:0000256" key="8">
    <source>
        <dbReference type="SAM" id="Phobius"/>
    </source>
</evidence>
<feature type="transmembrane region" description="Helical" evidence="8">
    <location>
        <begin position="90"/>
        <end position="108"/>
    </location>
</feature>
<feature type="transmembrane region" description="Helical" evidence="8">
    <location>
        <begin position="146"/>
        <end position="166"/>
    </location>
</feature>
<dbReference type="Pfam" id="PF01040">
    <property type="entry name" value="UbiA"/>
    <property type="match status" value="1"/>
</dbReference>
<evidence type="ECO:0008006" key="11">
    <source>
        <dbReference type="Google" id="ProtNLM"/>
    </source>
</evidence>
<evidence type="ECO:0000256" key="6">
    <source>
        <dbReference type="ARBA" id="ARBA00022989"/>
    </source>
</evidence>
<sequence>MFRKVQGIIHGFRLKASVMSFTNFSVGVFFSFQETGILNPSLFSIYVMVMTIFTFAVVLNSYCDWELGVDDEKTTSNRMMFDYGLEKKDILRYIIGGTISIFIIYLRAFSHFPLMERLIVFFIICQLIFFSVIYNMPPIRFKKRLFGAELAVVFSYGLLSFCGYFFNSGVITIDSFYYGIPCFVLVTLTITGNLLHDVEDDARGGSYSSAMYLGPVISSYLFDLWILIAFTSLFFISQVKNNMFINLPFILIPYFYFISQRVRNHNLKNIKYYDYAAVSMFNILYLVGINCA</sequence>
<dbReference type="Gene3D" id="1.10.357.140">
    <property type="entry name" value="UbiA prenyltransferase"/>
    <property type="match status" value="1"/>
</dbReference>
<protein>
    <recommendedName>
        <fullName evidence="11">UbiA prenyltransferase family protein</fullName>
    </recommendedName>
</protein>
<evidence type="ECO:0000313" key="9">
    <source>
        <dbReference type="EMBL" id="KAF2073921.1"/>
    </source>
</evidence>
<dbReference type="InterPro" id="IPR026046">
    <property type="entry name" value="UBIAD1"/>
</dbReference>
<gene>
    <name evidence="9" type="ORF">CYY_004775</name>
</gene>
<evidence type="ECO:0000256" key="4">
    <source>
        <dbReference type="ARBA" id="ARBA00022679"/>
    </source>
</evidence>
<dbReference type="GO" id="GO:0016020">
    <property type="term" value="C:membrane"/>
    <property type="evidence" value="ECO:0007669"/>
    <property type="project" value="UniProtKB-SubCell"/>
</dbReference>
<keyword evidence="5 8" id="KW-0812">Transmembrane</keyword>
<dbReference type="CDD" id="cd13962">
    <property type="entry name" value="PT_UbiA_UBIAD1"/>
    <property type="match status" value="1"/>
</dbReference>
<keyword evidence="6 8" id="KW-1133">Transmembrane helix</keyword>
<reference evidence="9" key="1">
    <citation type="submission" date="2020-01" db="EMBL/GenBank/DDBJ databases">
        <title>Development of genomics and gene disruption for Polysphondylium violaceum indicates a role for the polyketide synthase stlB in stalk morphogenesis.</title>
        <authorList>
            <person name="Narita B."/>
            <person name="Kawabe Y."/>
            <person name="Kin K."/>
            <person name="Saito T."/>
            <person name="Gibbs R."/>
            <person name="Kuspa A."/>
            <person name="Muzny D."/>
            <person name="Queller D."/>
            <person name="Richards S."/>
            <person name="Strassman J."/>
            <person name="Sucgang R."/>
            <person name="Worley K."/>
            <person name="Schaap P."/>
        </authorList>
    </citation>
    <scope>NUCLEOTIDE SEQUENCE</scope>
    <source>
        <strain evidence="9">QSvi11</strain>
    </source>
</reference>
<feature type="transmembrane region" description="Helical" evidence="8">
    <location>
        <begin position="114"/>
        <end position="134"/>
    </location>
</feature>
<organism evidence="9 10">
    <name type="scientific">Polysphondylium violaceum</name>
    <dbReference type="NCBI Taxonomy" id="133409"/>
    <lineage>
        <taxon>Eukaryota</taxon>
        <taxon>Amoebozoa</taxon>
        <taxon>Evosea</taxon>
        <taxon>Eumycetozoa</taxon>
        <taxon>Dictyostelia</taxon>
        <taxon>Dictyosteliales</taxon>
        <taxon>Dictyosteliaceae</taxon>
        <taxon>Polysphondylium</taxon>
    </lineage>
</organism>
<evidence type="ECO:0000313" key="10">
    <source>
        <dbReference type="Proteomes" id="UP000695562"/>
    </source>
</evidence>
<comment type="pathway">
    <text evidence="2">Quinol/quinone metabolism; menaquinone biosynthesis.</text>
</comment>
<evidence type="ECO:0000256" key="3">
    <source>
        <dbReference type="ARBA" id="ARBA00022428"/>
    </source>
</evidence>
<dbReference type="PANTHER" id="PTHR13929">
    <property type="entry name" value="1,4-DIHYDROXY-2-NAPHTHOATE OCTAPRENYLTRANSFERASE"/>
    <property type="match status" value="1"/>
</dbReference>
<keyword evidence="10" id="KW-1185">Reference proteome</keyword>
<dbReference type="AlphaFoldDB" id="A0A8J4USR3"/>